<proteinExistence type="predicted"/>
<dbReference type="OrthoDB" id="7203640at2"/>
<dbReference type="RefSeq" id="WP_093447593.1">
    <property type="nucleotide sequence ID" value="NZ_FNZG01000001.1"/>
</dbReference>
<name>A0A1I1MMD9_9RHOB</name>
<reference evidence="1 2" key="1">
    <citation type="submission" date="2016-10" db="EMBL/GenBank/DDBJ databases">
        <authorList>
            <person name="de Groot N.N."/>
        </authorList>
    </citation>
    <scope>NUCLEOTIDE SEQUENCE [LARGE SCALE GENOMIC DNA]</scope>
    <source>
        <strain evidence="1 2">DSM 29619</strain>
    </source>
</reference>
<dbReference type="Proteomes" id="UP000231644">
    <property type="component" value="Unassembled WGS sequence"/>
</dbReference>
<evidence type="ECO:0000313" key="1">
    <source>
        <dbReference type="EMBL" id="SFC86551.1"/>
    </source>
</evidence>
<dbReference type="AlphaFoldDB" id="A0A1I1MMD9"/>
<evidence type="ECO:0000313" key="2">
    <source>
        <dbReference type="Proteomes" id="UP000231644"/>
    </source>
</evidence>
<protein>
    <submittedName>
        <fullName evidence="1">Glycosyl transferase family 2</fullName>
    </submittedName>
</protein>
<dbReference type="EMBL" id="FOLX01000001">
    <property type="protein sequence ID" value="SFC86551.1"/>
    <property type="molecule type" value="Genomic_DNA"/>
</dbReference>
<sequence length="311" mass="35398">MTWGVVSTIKADLKTILNFAAWHLELGAHRLFIYLDDDPSDAFDILKAHPRIRPTVTDADYWDKHGSRPRKHQVRQVRNATRAYRRQADVDWLCHIDVDEFLLPEGSVDAVLSSCPSQVQTLRMRPMEALARDDGYPNHFKRLTLDRAARRDLSARIWPTYGSYLDCGFLSHVAGKLMVRTGLPDLDFKIHNVTVGGQENPGAAEAPALPLAHLHAKSWEDWLTQYRYRHDKGSYRSELKPAQSGRLTLHDLFTTIEADGGEAALREFFTEVCADTPDHRARLSAHNLLHQASLPLDAIRERHFPGAIDRR</sequence>
<dbReference type="STRING" id="517719.SAMN05421762_2493"/>
<gene>
    <name evidence="1" type="ORF">SAMN05421762_2493</name>
</gene>
<accession>A0A1I1MMD9</accession>
<keyword evidence="1" id="KW-0808">Transferase</keyword>
<organism evidence="1 2">
    <name type="scientific">Pseudooceanicola nitratireducens</name>
    <dbReference type="NCBI Taxonomy" id="517719"/>
    <lineage>
        <taxon>Bacteria</taxon>
        <taxon>Pseudomonadati</taxon>
        <taxon>Pseudomonadota</taxon>
        <taxon>Alphaproteobacteria</taxon>
        <taxon>Rhodobacterales</taxon>
        <taxon>Paracoccaceae</taxon>
        <taxon>Pseudooceanicola</taxon>
    </lineage>
</organism>
<keyword evidence="2" id="KW-1185">Reference proteome</keyword>
<dbReference type="Pfam" id="PF13704">
    <property type="entry name" value="Glyco_tranf_2_4"/>
    <property type="match status" value="1"/>
</dbReference>
<dbReference type="GO" id="GO:0016740">
    <property type="term" value="F:transferase activity"/>
    <property type="evidence" value="ECO:0007669"/>
    <property type="project" value="UniProtKB-KW"/>
</dbReference>